<proteinExistence type="predicted"/>
<sequence length="130" mass="14279">MDDYISNDDDREWGGAEPSCLFGFDLNVPLTSNNENIYEIRAEQSDPTENGDDGDVLDVEELVNEDHPEQDKITDNVQYGVNMENNDHFVPQSGDHADSDDSVADNGVTATMAVGLTCVVTISVAFVPFY</sequence>
<dbReference type="EMBL" id="OZ034820">
    <property type="protein sequence ID" value="CAL1404350.1"/>
    <property type="molecule type" value="Genomic_DNA"/>
</dbReference>
<reference evidence="1 2" key="1">
    <citation type="submission" date="2024-04" db="EMBL/GenBank/DDBJ databases">
        <authorList>
            <person name="Fracassetti M."/>
        </authorList>
    </citation>
    <scope>NUCLEOTIDE SEQUENCE [LARGE SCALE GENOMIC DNA]</scope>
</reference>
<keyword evidence="2" id="KW-1185">Reference proteome</keyword>
<dbReference type="AlphaFoldDB" id="A0AAV2G3K9"/>
<gene>
    <name evidence="1" type="ORF">LTRI10_LOCUS44213</name>
</gene>
<name>A0AAV2G3K9_9ROSI</name>
<dbReference type="Proteomes" id="UP001497516">
    <property type="component" value="Chromosome 7"/>
</dbReference>
<organism evidence="1 2">
    <name type="scientific">Linum trigynum</name>
    <dbReference type="NCBI Taxonomy" id="586398"/>
    <lineage>
        <taxon>Eukaryota</taxon>
        <taxon>Viridiplantae</taxon>
        <taxon>Streptophyta</taxon>
        <taxon>Embryophyta</taxon>
        <taxon>Tracheophyta</taxon>
        <taxon>Spermatophyta</taxon>
        <taxon>Magnoliopsida</taxon>
        <taxon>eudicotyledons</taxon>
        <taxon>Gunneridae</taxon>
        <taxon>Pentapetalae</taxon>
        <taxon>rosids</taxon>
        <taxon>fabids</taxon>
        <taxon>Malpighiales</taxon>
        <taxon>Linaceae</taxon>
        <taxon>Linum</taxon>
    </lineage>
</organism>
<evidence type="ECO:0000313" key="1">
    <source>
        <dbReference type="EMBL" id="CAL1404350.1"/>
    </source>
</evidence>
<accession>A0AAV2G3K9</accession>
<protein>
    <submittedName>
        <fullName evidence="1">Uncharacterized protein</fullName>
    </submittedName>
</protein>
<evidence type="ECO:0000313" key="2">
    <source>
        <dbReference type="Proteomes" id="UP001497516"/>
    </source>
</evidence>